<evidence type="ECO:0000256" key="8">
    <source>
        <dbReference type="ARBA" id="ARBA00022989"/>
    </source>
</evidence>
<keyword evidence="12 13" id="KW-0472">Membrane</keyword>
<reference evidence="15 16" key="1">
    <citation type="submission" date="2024-07" db="EMBL/GenBank/DDBJ databases">
        <title>Uliginosibacterium flavum JJ3220;KACC:17644.</title>
        <authorList>
            <person name="Kim M.K."/>
        </authorList>
    </citation>
    <scope>NUCLEOTIDE SEQUENCE [LARGE SCALE GENOMIC DNA]</scope>
    <source>
        <strain evidence="15 16">KACC:17644</strain>
    </source>
</reference>
<name>A0ABV2TR94_9RHOO</name>
<evidence type="ECO:0000256" key="3">
    <source>
        <dbReference type="ARBA" id="ARBA00022475"/>
    </source>
</evidence>
<evidence type="ECO:0000256" key="2">
    <source>
        <dbReference type="ARBA" id="ARBA00022448"/>
    </source>
</evidence>
<evidence type="ECO:0000256" key="1">
    <source>
        <dbReference type="ARBA" id="ARBA00004651"/>
    </source>
</evidence>
<evidence type="ECO:0000256" key="5">
    <source>
        <dbReference type="ARBA" id="ARBA00022692"/>
    </source>
</evidence>
<evidence type="ECO:0000256" key="4">
    <source>
        <dbReference type="ARBA" id="ARBA00022617"/>
    </source>
</evidence>
<dbReference type="InterPro" id="IPR023234">
    <property type="entry name" value="NarG-like_domain"/>
</dbReference>
<proteinExistence type="predicted"/>
<evidence type="ECO:0000313" key="16">
    <source>
        <dbReference type="Proteomes" id="UP001549691"/>
    </source>
</evidence>
<evidence type="ECO:0000256" key="10">
    <source>
        <dbReference type="ARBA" id="ARBA00023004"/>
    </source>
</evidence>
<comment type="subcellular location">
    <subcellularLocation>
        <location evidence="1">Cell membrane</location>
        <topology evidence="1">Multi-pass membrane protein</topology>
    </subcellularLocation>
</comment>
<dbReference type="Proteomes" id="UP001549691">
    <property type="component" value="Unassembled WGS sequence"/>
</dbReference>
<feature type="transmembrane region" description="Helical" evidence="13">
    <location>
        <begin position="190"/>
        <end position="217"/>
    </location>
</feature>
<dbReference type="RefSeq" id="WP_354602523.1">
    <property type="nucleotide sequence ID" value="NZ_JBEWZI010000027.1"/>
</dbReference>
<dbReference type="NCBIfam" id="TIGR00351">
    <property type="entry name" value="narI"/>
    <property type="match status" value="1"/>
</dbReference>
<evidence type="ECO:0000256" key="7">
    <source>
        <dbReference type="ARBA" id="ARBA00022982"/>
    </source>
</evidence>
<keyword evidence="16" id="KW-1185">Reference proteome</keyword>
<keyword evidence="5 13" id="KW-0812">Transmembrane</keyword>
<keyword evidence="4" id="KW-0349">Heme</keyword>
<dbReference type="PANTHER" id="PTHR30598:SF3">
    <property type="entry name" value="RESPIRATORY NITRATE REDUCTASE 1 GAMMA CHAIN"/>
    <property type="match status" value="1"/>
</dbReference>
<keyword evidence="3" id="KW-1003">Cell membrane</keyword>
<evidence type="ECO:0000256" key="12">
    <source>
        <dbReference type="ARBA" id="ARBA00023136"/>
    </source>
</evidence>
<accession>A0ABV2TR94</accession>
<keyword evidence="10" id="KW-0408">Iron</keyword>
<dbReference type="PANTHER" id="PTHR30598">
    <property type="entry name" value="NITRATE REDUCTASE PRIVATE CHAPERONE, REDOX ENZYME MATURATION PROTEIN REMP FAMILY"/>
    <property type="match status" value="1"/>
</dbReference>
<organism evidence="15 16">
    <name type="scientific">Uliginosibacterium flavum</name>
    <dbReference type="NCBI Taxonomy" id="1396831"/>
    <lineage>
        <taxon>Bacteria</taxon>
        <taxon>Pseudomonadati</taxon>
        <taxon>Pseudomonadota</taxon>
        <taxon>Betaproteobacteria</taxon>
        <taxon>Rhodocyclales</taxon>
        <taxon>Zoogloeaceae</taxon>
        <taxon>Uliginosibacterium</taxon>
    </lineage>
</organism>
<evidence type="ECO:0000313" key="15">
    <source>
        <dbReference type="EMBL" id="MET7016065.1"/>
    </source>
</evidence>
<sequence length="227" mass="25668">MSYLDHFIFTLYPYIALSIFLLGSLIRFDREQYTWKSDSSQMLKRGNLRMGSICFHIGILSLFATHLVGLLTPVAVYHAFGLTAEVKQMMAIVGGAALGVLCLVGLLILLHRRFTEPRIRAVTSFGDKVLLLWLLLTLSLGLGSIFVSVDHLDGHVMMLLGSWAQHIVTFRSGAAEIITYVPWIYKVHMFMGMTLFVIFPFSRLVHVWSGFGSLAYLTRAWQLVRPR</sequence>
<dbReference type="SUPFAM" id="SSF103501">
    <property type="entry name" value="Respiratory nitrate reductase 1 gamma chain"/>
    <property type="match status" value="1"/>
</dbReference>
<feature type="transmembrane region" description="Helical" evidence="13">
    <location>
        <begin position="130"/>
        <end position="149"/>
    </location>
</feature>
<feature type="transmembrane region" description="Helical" evidence="13">
    <location>
        <begin position="89"/>
        <end position="110"/>
    </location>
</feature>
<dbReference type="EMBL" id="JBEWZI010000027">
    <property type="protein sequence ID" value="MET7016065.1"/>
    <property type="molecule type" value="Genomic_DNA"/>
</dbReference>
<keyword evidence="2" id="KW-0813">Transport</keyword>
<dbReference type="InterPro" id="IPR003816">
    <property type="entry name" value="Nitrate_red_gam"/>
</dbReference>
<comment type="caution">
    <text evidence="15">The sequence shown here is derived from an EMBL/GenBank/DDBJ whole genome shotgun (WGS) entry which is preliminary data.</text>
</comment>
<keyword evidence="6" id="KW-0479">Metal-binding</keyword>
<dbReference type="InterPro" id="IPR036197">
    <property type="entry name" value="NarG-like_sf"/>
</dbReference>
<dbReference type="Pfam" id="PF02665">
    <property type="entry name" value="Nitrate_red_gam"/>
    <property type="match status" value="1"/>
</dbReference>
<dbReference type="Gene3D" id="1.20.950.20">
    <property type="entry name" value="Transmembrane di-heme cytochromes, Chain C"/>
    <property type="match status" value="1"/>
</dbReference>
<gene>
    <name evidence="15" type="primary">narI</name>
    <name evidence="15" type="ORF">ABXR19_17910</name>
</gene>
<dbReference type="InterPro" id="IPR051936">
    <property type="entry name" value="Heme-iron_electron_transfer"/>
</dbReference>
<feature type="transmembrane region" description="Helical" evidence="13">
    <location>
        <begin position="47"/>
        <end position="69"/>
    </location>
</feature>
<evidence type="ECO:0000256" key="6">
    <source>
        <dbReference type="ARBA" id="ARBA00022723"/>
    </source>
</evidence>
<evidence type="ECO:0000256" key="13">
    <source>
        <dbReference type="SAM" id="Phobius"/>
    </source>
</evidence>
<keyword evidence="9" id="KW-0560">Oxidoreductase</keyword>
<evidence type="ECO:0000256" key="9">
    <source>
        <dbReference type="ARBA" id="ARBA00023002"/>
    </source>
</evidence>
<keyword evidence="7" id="KW-0249">Electron transport</keyword>
<keyword evidence="8 13" id="KW-1133">Transmembrane helix</keyword>
<protein>
    <submittedName>
        <fullName evidence="15">Respiratory nitrate reductase subunit gamma</fullName>
    </submittedName>
</protein>
<evidence type="ECO:0000259" key="14">
    <source>
        <dbReference type="Pfam" id="PF02665"/>
    </source>
</evidence>
<evidence type="ECO:0000256" key="11">
    <source>
        <dbReference type="ARBA" id="ARBA00023063"/>
    </source>
</evidence>
<feature type="domain" description="NarG-like" evidence="14">
    <location>
        <begin position="5"/>
        <end position="227"/>
    </location>
</feature>
<feature type="transmembrane region" description="Helical" evidence="13">
    <location>
        <begin position="6"/>
        <end position="26"/>
    </location>
</feature>
<keyword evidence="11" id="KW-0534">Nitrate assimilation</keyword>